<dbReference type="OrthoDB" id="127966at2759"/>
<reference evidence="10" key="1">
    <citation type="submission" date="2014-09" db="EMBL/GenBank/DDBJ databases">
        <authorList>
            <person name="Sharma Rahul"/>
            <person name="Thines Marco"/>
        </authorList>
    </citation>
    <scope>NUCLEOTIDE SEQUENCE [LARGE SCALE GENOMIC DNA]</scope>
</reference>
<keyword evidence="3 6" id="KW-0964">Secreted</keyword>
<sequence>MAKFTVFASTLLVAFASVTFAQNGEDHSDMDQSMNMTMSNSTAAAPTEECASNVSTSFIATIDNSTYFNTCAEGTTFNISSVFDVLNFTDSDFLTFCNSSTCLAPVHELMDSVDCLITYQGTPRDLADEVSKLHDQCHEVLEDAGEEMNMSGPGNSTTPAPSADNTSSASSIMLTMGLVISSAILAVSIA</sequence>
<evidence type="ECO:0000256" key="3">
    <source>
        <dbReference type="ARBA" id="ARBA00022525"/>
    </source>
</evidence>
<name>A0A0P1AVS4_PLAHL</name>
<organism evidence="9 10">
    <name type="scientific">Plasmopara halstedii</name>
    <name type="common">Downy mildew of sunflower</name>
    <dbReference type="NCBI Taxonomy" id="4781"/>
    <lineage>
        <taxon>Eukaryota</taxon>
        <taxon>Sar</taxon>
        <taxon>Stramenopiles</taxon>
        <taxon>Oomycota</taxon>
        <taxon>Peronosporomycetes</taxon>
        <taxon>Peronosporales</taxon>
        <taxon>Peronosporaceae</taxon>
        <taxon>Plasmopara</taxon>
    </lineage>
</organism>
<feature type="region of interest" description="Disordered" evidence="7">
    <location>
        <begin position="146"/>
        <end position="166"/>
    </location>
</feature>
<dbReference type="Proteomes" id="UP000054928">
    <property type="component" value="Unassembled WGS sequence"/>
</dbReference>
<evidence type="ECO:0000256" key="2">
    <source>
        <dbReference type="ARBA" id="ARBA00009544"/>
    </source>
</evidence>
<dbReference type="GO" id="GO:0005576">
    <property type="term" value="C:extracellular region"/>
    <property type="evidence" value="ECO:0007669"/>
    <property type="project" value="UniProtKB-SubCell"/>
</dbReference>
<keyword evidence="8" id="KW-0732">Signal</keyword>
<accession>A0A0P1AVS4</accession>
<evidence type="ECO:0000313" key="10">
    <source>
        <dbReference type="Proteomes" id="UP000054928"/>
    </source>
</evidence>
<evidence type="ECO:0000256" key="6">
    <source>
        <dbReference type="RuleBase" id="RU368111"/>
    </source>
</evidence>
<dbReference type="InterPro" id="IPR002200">
    <property type="entry name" value="Elicitin"/>
</dbReference>
<dbReference type="Pfam" id="PF00964">
    <property type="entry name" value="Elicitin"/>
    <property type="match status" value="1"/>
</dbReference>
<evidence type="ECO:0000256" key="4">
    <source>
        <dbReference type="ARBA" id="ARBA00022978"/>
    </source>
</evidence>
<dbReference type="OMA" id="STYFDTC"/>
<protein>
    <recommendedName>
        <fullName evidence="6">Elicitin</fullName>
    </recommendedName>
</protein>
<comment type="similarity">
    <text evidence="2 6">Belongs to the elicitin family.</text>
</comment>
<feature type="signal peptide" evidence="8">
    <location>
        <begin position="1"/>
        <end position="21"/>
    </location>
</feature>
<dbReference type="GeneID" id="36396462"/>
<comment type="subcellular location">
    <subcellularLocation>
        <location evidence="1 6">Secreted</location>
    </subcellularLocation>
</comment>
<evidence type="ECO:0000256" key="7">
    <source>
        <dbReference type="SAM" id="MobiDB-lite"/>
    </source>
</evidence>
<dbReference type="SUPFAM" id="SSF48647">
    <property type="entry name" value="Fungal elicitin"/>
    <property type="match status" value="1"/>
</dbReference>
<feature type="chain" id="PRO_5006058971" description="Elicitin" evidence="8">
    <location>
        <begin position="22"/>
        <end position="190"/>
    </location>
</feature>
<keyword evidence="4 6" id="KW-0928">Hypersensitive response elicitation</keyword>
<comment type="function">
    <text evidence="6">Induces local and distal defense responses (incompatible hypersensitive reaction) in plants from the solanaceae and cruciferae families. Elicits leaf necrosis and causes the accumulation of pathogenesis-related proteins. Might interact with the lipidic molecules of the plasma membrane.</text>
</comment>
<evidence type="ECO:0000313" key="9">
    <source>
        <dbReference type="EMBL" id="CEG45081.1"/>
    </source>
</evidence>
<feature type="compositionally biased region" description="Polar residues" evidence="7">
    <location>
        <begin position="152"/>
        <end position="166"/>
    </location>
</feature>
<dbReference type="RefSeq" id="XP_024581450.1">
    <property type="nucleotide sequence ID" value="XM_024715787.1"/>
</dbReference>
<evidence type="ECO:0000256" key="8">
    <source>
        <dbReference type="SAM" id="SignalP"/>
    </source>
</evidence>
<evidence type="ECO:0000256" key="5">
    <source>
        <dbReference type="ARBA" id="ARBA00023157"/>
    </source>
</evidence>
<evidence type="ECO:0000256" key="1">
    <source>
        <dbReference type="ARBA" id="ARBA00004613"/>
    </source>
</evidence>
<keyword evidence="10" id="KW-1185">Reference proteome</keyword>
<dbReference type="InterPro" id="IPR036470">
    <property type="entry name" value="Elicitin_sf"/>
</dbReference>
<keyword evidence="5 6" id="KW-1015">Disulfide bond</keyword>
<dbReference type="GO" id="GO:0052040">
    <property type="term" value="P:symbiont-mediated perturbation of host programmed cell death"/>
    <property type="evidence" value="ECO:0007669"/>
    <property type="project" value="UniProtKB-UniRule"/>
</dbReference>
<dbReference type="EMBL" id="CCYD01001538">
    <property type="protein sequence ID" value="CEG45081.1"/>
    <property type="molecule type" value="Genomic_DNA"/>
</dbReference>
<dbReference type="AlphaFoldDB" id="A0A0P1AVS4"/>
<dbReference type="SMART" id="SM01187">
    <property type="entry name" value="Elicitin"/>
    <property type="match status" value="1"/>
</dbReference>
<proteinExistence type="inferred from homology"/>